<accession>A0ABS7K7P9</accession>
<dbReference type="EMBL" id="JACWFH010000021">
    <property type="protein sequence ID" value="MBY0098299.1"/>
    <property type="molecule type" value="Genomic_DNA"/>
</dbReference>
<keyword evidence="3" id="KW-1185">Reference proteome</keyword>
<dbReference type="Pfam" id="PF08671">
    <property type="entry name" value="SinI"/>
    <property type="match status" value="1"/>
</dbReference>
<dbReference type="RefSeq" id="WP_221874516.1">
    <property type="nucleotide sequence ID" value="NZ_JACWFH010000021.1"/>
</dbReference>
<evidence type="ECO:0000313" key="2">
    <source>
        <dbReference type="EMBL" id="MBY0098299.1"/>
    </source>
</evidence>
<organism evidence="2 3">
    <name type="scientific">Mesobacillus maritimus</name>
    <dbReference type="NCBI Taxonomy" id="1643336"/>
    <lineage>
        <taxon>Bacteria</taxon>
        <taxon>Bacillati</taxon>
        <taxon>Bacillota</taxon>
        <taxon>Bacilli</taxon>
        <taxon>Bacillales</taxon>
        <taxon>Bacillaceae</taxon>
        <taxon>Mesobacillus</taxon>
    </lineage>
</organism>
<sequence length="46" mass="5268">METESFGELDTEWILLIKEALDLGIEKEEIRSFLAKGSTQQVVLEK</sequence>
<dbReference type="Proteomes" id="UP000769780">
    <property type="component" value="Unassembled WGS sequence"/>
</dbReference>
<evidence type="ECO:0000313" key="3">
    <source>
        <dbReference type="Proteomes" id="UP000769780"/>
    </source>
</evidence>
<gene>
    <name evidence="2" type="ORF">H0185_15985</name>
</gene>
<name>A0ABS7K7P9_9BACI</name>
<evidence type="ECO:0000259" key="1">
    <source>
        <dbReference type="PROSITE" id="PS51500"/>
    </source>
</evidence>
<dbReference type="SUPFAM" id="SSF47406">
    <property type="entry name" value="SinR repressor dimerisation domain-like"/>
    <property type="match status" value="1"/>
</dbReference>
<dbReference type="InterPro" id="IPR036281">
    <property type="entry name" value="SinR/SinI_dimer_dom_sf"/>
</dbReference>
<dbReference type="InterPro" id="IPR010981">
    <property type="entry name" value="SinR/SinI_dimer_dom"/>
</dbReference>
<dbReference type="PROSITE" id="PS51500">
    <property type="entry name" value="SIN"/>
    <property type="match status" value="1"/>
</dbReference>
<reference evidence="2 3" key="1">
    <citation type="submission" date="2020-07" db="EMBL/GenBank/DDBJ databases">
        <title>Fungal Genomes of the International Space Station.</title>
        <authorList>
            <person name="Seuylemezian A."/>
            <person name="Singh N.K."/>
            <person name="Wood J."/>
            <person name="Venkateswaran K."/>
        </authorList>
    </citation>
    <scope>NUCLEOTIDE SEQUENCE [LARGE SCALE GENOMIC DNA]</scope>
    <source>
        <strain evidence="2 3">PL-B2</strain>
    </source>
</reference>
<comment type="caution">
    <text evidence="2">The sequence shown here is derived from an EMBL/GenBank/DDBJ whole genome shotgun (WGS) entry which is preliminary data.</text>
</comment>
<feature type="domain" description="Sin" evidence="1">
    <location>
        <begin position="1"/>
        <end position="38"/>
    </location>
</feature>
<proteinExistence type="predicted"/>
<protein>
    <submittedName>
        <fullName evidence="2">Anti-repressor SinI family protein</fullName>
    </submittedName>
</protein>